<sequence length="342" mass="39328">MSAPRAFLVATAKNEGPFILEWVAHHMEVGFTDIVIYQNDSDDLTQDILTALQKLGAIRYFDNSAAARGTHQVRAYIRASRLKSYAEADFAMALDLDEFLVIKTGNGRLEDFVAASPPFDVAQINWRLFGNSGKRLQSFRMQTERFTMADYVMADDERFNAYKCLFRPKYFERPGVHRPNPREGVDEDALRVVNGSGLVPGQYQIKNYNSTDPGGQSLAQINHYIVRDLDTFMVKTRRGSAHQDDREVGLKYWALRNKNYVEDDSMAPWRARLVDRFNALNDATYDRLKRLRRQSVAIHKRKFEEVMEDPEARQLRRECMKFEGNIPLLGSYKDVLEHGGPT</sequence>
<dbReference type="Pfam" id="PF13704">
    <property type="entry name" value="Glyco_tranf_2_4"/>
    <property type="match status" value="1"/>
</dbReference>
<evidence type="ECO:0000256" key="1">
    <source>
        <dbReference type="ARBA" id="ARBA00004167"/>
    </source>
</evidence>
<keyword evidence="4" id="KW-0808">Transferase</keyword>
<organism evidence="4 5">
    <name type="scientific">Gemmobacter caeni</name>
    <dbReference type="NCBI Taxonomy" id="589035"/>
    <lineage>
        <taxon>Bacteria</taxon>
        <taxon>Pseudomonadati</taxon>
        <taxon>Pseudomonadota</taxon>
        <taxon>Alphaproteobacteria</taxon>
        <taxon>Rhodobacterales</taxon>
        <taxon>Paracoccaceae</taxon>
        <taxon>Gemmobacter</taxon>
    </lineage>
</organism>
<proteinExistence type="predicted"/>
<evidence type="ECO:0000256" key="3">
    <source>
        <dbReference type="ARBA" id="ARBA00022989"/>
    </source>
</evidence>
<evidence type="ECO:0000256" key="2">
    <source>
        <dbReference type="ARBA" id="ARBA00022692"/>
    </source>
</evidence>
<keyword evidence="3" id="KW-1133">Transmembrane helix</keyword>
<evidence type="ECO:0000313" key="5">
    <source>
        <dbReference type="Proteomes" id="UP000244224"/>
    </source>
</evidence>
<name>A0A2T6B6I9_9RHOB</name>
<reference evidence="4 5" key="1">
    <citation type="submission" date="2018-04" db="EMBL/GenBank/DDBJ databases">
        <title>Genomic Encyclopedia of Archaeal and Bacterial Type Strains, Phase II (KMG-II): from individual species to whole genera.</title>
        <authorList>
            <person name="Goeker M."/>
        </authorList>
    </citation>
    <scope>NUCLEOTIDE SEQUENCE [LARGE SCALE GENOMIC DNA]</scope>
    <source>
        <strain evidence="4 5">DSM 21823</strain>
    </source>
</reference>
<gene>
    <name evidence="4" type="ORF">C8N34_103203</name>
</gene>
<dbReference type="PANTHER" id="PTHR21461">
    <property type="entry name" value="GLYCOSYLTRANSFERASE FAMILY 92 PROTEIN"/>
    <property type="match status" value="1"/>
</dbReference>
<accession>A0A2T6B6I9</accession>
<dbReference type="GO" id="GO:0005737">
    <property type="term" value="C:cytoplasm"/>
    <property type="evidence" value="ECO:0007669"/>
    <property type="project" value="TreeGrafter"/>
</dbReference>
<comment type="caution">
    <text evidence="4">The sequence shown here is derived from an EMBL/GenBank/DDBJ whole genome shotgun (WGS) entry which is preliminary data.</text>
</comment>
<dbReference type="Proteomes" id="UP000244224">
    <property type="component" value="Unassembled WGS sequence"/>
</dbReference>
<comment type="subcellular location">
    <subcellularLocation>
        <location evidence="1">Membrane</location>
        <topology evidence="1">Single-pass membrane protein</topology>
    </subcellularLocation>
</comment>
<keyword evidence="3" id="KW-0472">Membrane</keyword>
<dbReference type="EMBL" id="QBKP01000003">
    <property type="protein sequence ID" value="PTX51701.1"/>
    <property type="molecule type" value="Genomic_DNA"/>
</dbReference>
<dbReference type="InterPro" id="IPR029044">
    <property type="entry name" value="Nucleotide-diphossugar_trans"/>
</dbReference>
<dbReference type="AlphaFoldDB" id="A0A2T6B6I9"/>
<dbReference type="PANTHER" id="PTHR21461:SF69">
    <property type="entry name" value="GLYCOSYLTRANSFERASE FAMILY 92 PROTEIN"/>
    <property type="match status" value="1"/>
</dbReference>
<protein>
    <submittedName>
        <fullName evidence="4">Glycosyl transferase family 2</fullName>
    </submittedName>
</protein>
<dbReference type="RefSeq" id="WP_054302289.1">
    <property type="nucleotide sequence ID" value="NZ_QBKP01000003.1"/>
</dbReference>
<keyword evidence="5" id="KW-1185">Reference proteome</keyword>
<keyword evidence="2" id="KW-0812">Transmembrane</keyword>
<evidence type="ECO:0000313" key="4">
    <source>
        <dbReference type="EMBL" id="PTX51701.1"/>
    </source>
</evidence>
<dbReference type="SUPFAM" id="SSF53448">
    <property type="entry name" value="Nucleotide-diphospho-sugar transferases"/>
    <property type="match status" value="1"/>
</dbReference>
<dbReference type="OrthoDB" id="4964299at2"/>
<dbReference type="GO" id="GO:0016020">
    <property type="term" value="C:membrane"/>
    <property type="evidence" value="ECO:0007669"/>
    <property type="project" value="UniProtKB-SubCell"/>
</dbReference>
<dbReference type="GO" id="GO:0016757">
    <property type="term" value="F:glycosyltransferase activity"/>
    <property type="evidence" value="ECO:0007669"/>
    <property type="project" value="TreeGrafter"/>
</dbReference>